<keyword evidence="2" id="KW-1185">Reference proteome</keyword>
<protein>
    <submittedName>
        <fullName evidence="1">Uncharacterized protein</fullName>
    </submittedName>
</protein>
<dbReference type="Proteomes" id="UP000293547">
    <property type="component" value="Unassembled WGS sequence"/>
</dbReference>
<sequence length="193" mass="21342">MDSGLTASQLLAPNAEYAGIGLVGGLPDVPVQGSFTLEEMLRHHHCVIYVLGEDVVREGALSGKTTFLDLLKTIGKLLSLFDAAKATYFNKKQPSRHSSEQCIQQPGLVFLESTISIGRQTLNEEESALVARDIVKSSVMQLAKEVTELKKWFYQFRSVGNSVARSDGDSVEMREMERVLTRIWALVAGIREQ</sequence>
<proteinExistence type="predicted"/>
<dbReference type="EMBL" id="PDWZ02000014">
    <property type="protein sequence ID" value="KAB2100025.1"/>
    <property type="molecule type" value="Genomic_DNA"/>
</dbReference>
<evidence type="ECO:0000313" key="1">
    <source>
        <dbReference type="EMBL" id="KAB2100025.1"/>
    </source>
</evidence>
<evidence type="ECO:0000313" key="2">
    <source>
        <dbReference type="Proteomes" id="UP000293547"/>
    </source>
</evidence>
<comment type="caution">
    <text evidence="1">The sequence shown here is derived from an EMBL/GenBank/DDBJ whole genome shotgun (WGS) entry which is preliminary data.</text>
</comment>
<reference evidence="1 2" key="1">
    <citation type="journal article" date="2019" name="bioRxiv">
        <title>Genomics, evolutionary history and diagnostics of the Alternaria alternata species group including apple and Asian pear pathotypes.</title>
        <authorList>
            <person name="Armitage A.D."/>
            <person name="Cockerton H.M."/>
            <person name="Sreenivasaprasad S."/>
            <person name="Woodhall J.W."/>
            <person name="Lane C.R."/>
            <person name="Harrison R.J."/>
            <person name="Clarkson J.P."/>
        </authorList>
    </citation>
    <scope>NUCLEOTIDE SEQUENCE [LARGE SCALE GENOMIC DNA]</scope>
    <source>
        <strain evidence="1 2">FERA 650</strain>
    </source>
</reference>
<name>A0ACB6F6I6_9PLEO</name>
<gene>
    <name evidence="1" type="ORF">AG0111_0g11761</name>
</gene>
<organism evidence="1 2">
    <name type="scientific">Alternaria gaisen</name>
    <dbReference type="NCBI Taxonomy" id="167740"/>
    <lineage>
        <taxon>Eukaryota</taxon>
        <taxon>Fungi</taxon>
        <taxon>Dikarya</taxon>
        <taxon>Ascomycota</taxon>
        <taxon>Pezizomycotina</taxon>
        <taxon>Dothideomycetes</taxon>
        <taxon>Pleosporomycetidae</taxon>
        <taxon>Pleosporales</taxon>
        <taxon>Pleosporineae</taxon>
        <taxon>Pleosporaceae</taxon>
        <taxon>Alternaria</taxon>
        <taxon>Alternaria sect. Alternaria</taxon>
    </lineage>
</organism>
<accession>A0ACB6F6I6</accession>